<dbReference type="PANTHER" id="PTHR15921:SF3">
    <property type="entry name" value="PRE-MRNA CLEAVAGE COMPLEX 2 PROTEIN PCF11"/>
    <property type="match status" value="1"/>
</dbReference>
<dbReference type="PROSITE" id="PS51391">
    <property type="entry name" value="CID"/>
    <property type="match status" value="1"/>
</dbReference>
<organism evidence="2 3">
    <name type="scientific">Henosepilachna vigintioctopunctata</name>
    <dbReference type="NCBI Taxonomy" id="420089"/>
    <lineage>
        <taxon>Eukaryota</taxon>
        <taxon>Metazoa</taxon>
        <taxon>Ecdysozoa</taxon>
        <taxon>Arthropoda</taxon>
        <taxon>Hexapoda</taxon>
        <taxon>Insecta</taxon>
        <taxon>Pterygota</taxon>
        <taxon>Neoptera</taxon>
        <taxon>Endopterygota</taxon>
        <taxon>Coleoptera</taxon>
        <taxon>Polyphaga</taxon>
        <taxon>Cucujiformia</taxon>
        <taxon>Coccinelloidea</taxon>
        <taxon>Coccinellidae</taxon>
        <taxon>Epilachninae</taxon>
        <taxon>Epilachnini</taxon>
        <taxon>Henosepilachna</taxon>
    </lineage>
</organism>
<dbReference type="PANTHER" id="PTHR15921">
    <property type="entry name" value="PRE-MRNA CLEAVAGE COMPLEX II"/>
    <property type="match status" value="1"/>
</dbReference>
<dbReference type="EMBL" id="JARQZJ010000008">
    <property type="protein sequence ID" value="KAK9872020.1"/>
    <property type="molecule type" value="Genomic_DNA"/>
</dbReference>
<proteinExistence type="predicted"/>
<comment type="caution">
    <text evidence="2">The sequence shown here is derived from an EMBL/GenBank/DDBJ whole genome shotgun (WGS) entry which is preliminary data.</text>
</comment>
<dbReference type="InterPro" id="IPR045154">
    <property type="entry name" value="PCF11-like"/>
</dbReference>
<dbReference type="SMART" id="SM00582">
    <property type="entry name" value="RPR"/>
    <property type="match status" value="1"/>
</dbReference>
<dbReference type="GO" id="GO:0000993">
    <property type="term" value="F:RNA polymerase II complex binding"/>
    <property type="evidence" value="ECO:0007669"/>
    <property type="project" value="InterPro"/>
</dbReference>
<protein>
    <recommendedName>
        <fullName evidence="1">CID domain-containing protein</fullName>
    </recommendedName>
</protein>
<dbReference type="GO" id="GO:0003729">
    <property type="term" value="F:mRNA binding"/>
    <property type="evidence" value="ECO:0007669"/>
    <property type="project" value="InterPro"/>
</dbReference>
<dbReference type="AlphaFoldDB" id="A0AAW1TNX0"/>
<dbReference type="Gene3D" id="1.25.40.90">
    <property type="match status" value="1"/>
</dbReference>
<evidence type="ECO:0000313" key="2">
    <source>
        <dbReference type="EMBL" id="KAK9872020.1"/>
    </source>
</evidence>
<feature type="domain" description="CID" evidence="1">
    <location>
        <begin position="1"/>
        <end position="129"/>
    </location>
</feature>
<dbReference type="GO" id="GO:0005737">
    <property type="term" value="C:cytoplasm"/>
    <property type="evidence" value="ECO:0007669"/>
    <property type="project" value="TreeGrafter"/>
</dbReference>
<dbReference type="InterPro" id="IPR006569">
    <property type="entry name" value="CID_dom"/>
</dbReference>
<dbReference type="InterPro" id="IPR008942">
    <property type="entry name" value="ENTH_VHS"/>
</dbReference>
<evidence type="ECO:0000313" key="3">
    <source>
        <dbReference type="Proteomes" id="UP001431783"/>
    </source>
</evidence>
<accession>A0AAW1TNX0</accession>
<dbReference type="SUPFAM" id="SSF48464">
    <property type="entry name" value="ENTH/VHS domain"/>
    <property type="match status" value="1"/>
</dbReference>
<sequence length="279" mass="32300">MANKAVNEFAARLANLLHDSKTLMYILTSLAEEYAVYAAEIVTVVEEHLKKVEPSRKLLTIYLIDSIVRKLGGIYTELFQRNIAQNFCSVYEEVDTECQFDMIRLRKAWNGLFPSEVLRDIDRHVREPELVVIPIILPYRKGHEDDWMKYGDESFEFANNECKNIAKRYRNLKISPLRTPQITDERLIESSMKKLSLETGQSSTMDGDSRLWPVLAEEETLTPLSSPFETAQDSDQIVLQSTMQQHDYYAKSSSDKMTSDVNERLENLVLNEFMECSYD</sequence>
<gene>
    <name evidence="2" type="ORF">WA026_015268</name>
</gene>
<dbReference type="Proteomes" id="UP001431783">
    <property type="component" value="Unassembled WGS sequence"/>
</dbReference>
<evidence type="ECO:0000259" key="1">
    <source>
        <dbReference type="PROSITE" id="PS51391"/>
    </source>
</evidence>
<reference evidence="2 3" key="1">
    <citation type="submission" date="2023-03" db="EMBL/GenBank/DDBJ databases">
        <title>Genome insight into feeding habits of ladybird beetles.</title>
        <authorList>
            <person name="Li H.-S."/>
            <person name="Huang Y.-H."/>
            <person name="Pang H."/>
        </authorList>
    </citation>
    <scope>NUCLEOTIDE SEQUENCE [LARGE SCALE GENOMIC DNA]</scope>
    <source>
        <strain evidence="2">SYSU_2023b</strain>
        <tissue evidence="2">Whole body</tissue>
    </source>
</reference>
<dbReference type="GO" id="GO:0031124">
    <property type="term" value="P:mRNA 3'-end processing"/>
    <property type="evidence" value="ECO:0007669"/>
    <property type="project" value="InterPro"/>
</dbReference>
<dbReference type="CDD" id="cd16982">
    <property type="entry name" value="CID_Pcf11"/>
    <property type="match status" value="1"/>
</dbReference>
<dbReference type="GO" id="GO:0006369">
    <property type="term" value="P:termination of RNA polymerase II transcription"/>
    <property type="evidence" value="ECO:0007669"/>
    <property type="project" value="InterPro"/>
</dbReference>
<keyword evidence="3" id="KW-1185">Reference proteome</keyword>
<dbReference type="Pfam" id="PF04818">
    <property type="entry name" value="CID"/>
    <property type="match status" value="1"/>
</dbReference>
<dbReference type="GO" id="GO:0005849">
    <property type="term" value="C:mRNA cleavage factor complex"/>
    <property type="evidence" value="ECO:0007669"/>
    <property type="project" value="TreeGrafter"/>
</dbReference>
<name>A0AAW1TNX0_9CUCU</name>
<dbReference type="InterPro" id="IPR047415">
    <property type="entry name" value="Pcf11_CID"/>
</dbReference>